<dbReference type="InterPro" id="IPR003346">
    <property type="entry name" value="Transposase_20"/>
</dbReference>
<feature type="domain" description="Transposase IS116/IS110/IS902 C-terminal" evidence="2">
    <location>
        <begin position="250"/>
        <end position="334"/>
    </location>
</feature>
<dbReference type="EMBL" id="CAATGK010000008">
    <property type="protein sequence ID" value="VNP48257.1"/>
    <property type="molecule type" value="Genomic_DNA"/>
</dbReference>
<dbReference type="GO" id="GO:0004803">
    <property type="term" value="F:transposase activity"/>
    <property type="evidence" value="ECO:0007669"/>
    <property type="project" value="InterPro"/>
</dbReference>
<dbReference type="InterPro" id="IPR002525">
    <property type="entry name" value="Transp_IS110-like_N"/>
</dbReference>
<dbReference type="NCBIfam" id="NF033542">
    <property type="entry name" value="transpos_IS110"/>
    <property type="match status" value="1"/>
</dbReference>
<name>A0A4J1UV03_STREE</name>
<dbReference type="Pfam" id="PF01548">
    <property type="entry name" value="DEDD_Tnp_IS110"/>
    <property type="match status" value="1"/>
</dbReference>
<evidence type="ECO:0000259" key="2">
    <source>
        <dbReference type="Pfam" id="PF02371"/>
    </source>
</evidence>
<feature type="domain" description="Transposase IS110-like N-terminal" evidence="1">
    <location>
        <begin position="4"/>
        <end position="159"/>
    </location>
</feature>
<gene>
    <name evidence="3" type="ORF">SAMEA2521855_00980</name>
</gene>
<reference evidence="3" key="1">
    <citation type="submission" date="2019-04" db="EMBL/GenBank/DDBJ databases">
        <authorList>
            <consortium name="Pathogen Informatics"/>
        </authorList>
    </citation>
    <scope>NUCLEOTIDE SEQUENCE</scope>
    <source>
        <strain evidence="3">GPSC39</strain>
    </source>
</reference>
<protein>
    <submittedName>
        <fullName evidence="3">Transposase</fullName>
    </submittedName>
</protein>
<evidence type="ECO:0000313" key="3">
    <source>
        <dbReference type="EMBL" id="VNP48257.1"/>
    </source>
</evidence>
<sequence length="339" mass="38596">MLYVGIDIAKNKHDVTALNVPGKTVLKPLTFSNNKAGFELLDLSIRQINQDCLIALEDTGHYAFNLLNFLHEQGYKVYTYNPLLIKEFAKSLSLRKTKTDKKDAHGIALKLLSNPNREQFQHDNRQVELKILARHIHRLKKKQSDWKVQYTRCLDIIFPELDKIVGKHSEYTYQLLTRYPNPQKRIEAGFDKLIEIKRLTASKIQDILSVAPRSIGTTSPAREFEIIKHYKRLIDKAETCVNDLMAEFNSVITTVTGIGNRLGAVILAEIRNIHAFDNPAQLQAFAGLDSSIYQSGQIDLAGRMIKRGSPHLRWALIQAAKACPRFSPAFKAYLKTKLE</sequence>
<dbReference type="PANTHER" id="PTHR33055">
    <property type="entry name" value="TRANSPOSASE FOR INSERTION SEQUENCE ELEMENT IS1111A"/>
    <property type="match status" value="1"/>
</dbReference>
<evidence type="ECO:0000259" key="1">
    <source>
        <dbReference type="Pfam" id="PF01548"/>
    </source>
</evidence>
<dbReference type="InterPro" id="IPR047650">
    <property type="entry name" value="Transpos_IS110"/>
</dbReference>
<dbReference type="Pfam" id="PF02371">
    <property type="entry name" value="Transposase_20"/>
    <property type="match status" value="1"/>
</dbReference>
<dbReference type="PANTHER" id="PTHR33055:SF15">
    <property type="entry name" value="TRANSPOSASE-RELATED"/>
    <property type="match status" value="1"/>
</dbReference>
<dbReference type="AlphaFoldDB" id="A0A4J1UV03"/>
<organism evidence="3">
    <name type="scientific">Streptococcus pneumoniae</name>
    <dbReference type="NCBI Taxonomy" id="1313"/>
    <lineage>
        <taxon>Bacteria</taxon>
        <taxon>Bacillati</taxon>
        <taxon>Bacillota</taxon>
        <taxon>Bacilli</taxon>
        <taxon>Lactobacillales</taxon>
        <taxon>Streptococcaceae</taxon>
        <taxon>Streptococcus</taxon>
    </lineage>
</organism>
<dbReference type="GO" id="GO:0003677">
    <property type="term" value="F:DNA binding"/>
    <property type="evidence" value="ECO:0007669"/>
    <property type="project" value="InterPro"/>
</dbReference>
<dbReference type="GO" id="GO:0006313">
    <property type="term" value="P:DNA transposition"/>
    <property type="evidence" value="ECO:0007669"/>
    <property type="project" value="InterPro"/>
</dbReference>
<accession>A0A4J1UV03</accession>
<proteinExistence type="predicted"/>